<evidence type="ECO:0000313" key="2">
    <source>
        <dbReference type="EMBL" id="XCC61519.1"/>
    </source>
</evidence>
<protein>
    <submittedName>
        <fullName evidence="2">Uncharacterized protein</fullName>
    </submittedName>
</protein>
<dbReference type="Gene3D" id="2.30.29.30">
    <property type="entry name" value="Pleckstrin-homology domain (PH domain)/Phosphotyrosine-binding domain (PTB)"/>
    <property type="match status" value="1"/>
</dbReference>
<gene>
    <name evidence="2" type="ORF">PUP29_08240</name>
</gene>
<organism evidence="2">
    <name type="scientific">Christensenella massiliensis</name>
    <dbReference type="NCBI Taxonomy" id="1805714"/>
    <lineage>
        <taxon>Bacteria</taxon>
        <taxon>Bacillati</taxon>
        <taxon>Bacillota</taxon>
        <taxon>Clostridia</taxon>
        <taxon>Christensenellales</taxon>
        <taxon>Christensenellaceae</taxon>
        <taxon>Christensenella</taxon>
    </lineage>
</organism>
<dbReference type="RefSeq" id="WP_079546318.1">
    <property type="nucleotide sequence ID" value="NZ_CP117826.1"/>
</dbReference>
<name>A0AAU8A6Q4_9FIRM</name>
<dbReference type="AlphaFoldDB" id="A0AAU8A6Q4"/>
<dbReference type="InterPro" id="IPR011993">
    <property type="entry name" value="PH-like_dom_sf"/>
</dbReference>
<accession>A0AAU8A6Q4</accession>
<sequence>MGSASFDENGLVFTAYALHIQKGTLRIGYADIRGMNKRNTPGFVPNGISILTKDGAAHKFAVNKRDDSLAFLQKPRTDHKAGKRNGSPRFPRTAERESRSEKALRFFFCPKAERNGSFVKRRRFKMK</sequence>
<reference evidence="2" key="1">
    <citation type="submission" date="2023-02" db="EMBL/GenBank/DDBJ databases">
        <title>Gut commensal Christensenella minuta modulates host metabolism via a new class of secondary bile acids.</title>
        <authorList>
            <person name="Liu C."/>
        </authorList>
    </citation>
    <scope>NUCLEOTIDE SEQUENCE</scope>
    <source>
        <strain evidence="2">CA70</strain>
    </source>
</reference>
<feature type="region of interest" description="Disordered" evidence="1">
    <location>
        <begin position="73"/>
        <end position="99"/>
    </location>
</feature>
<dbReference type="EMBL" id="CP117826">
    <property type="protein sequence ID" value="XCC61519.1"/>
    <property type="molecule type" value="Genomic_DNA"/>
</dbReference>
<evidence type="ECO:0000256" key="1">
    <source>
        <dbReference type="SAM" id="MobiDB-lite"/>
    </source>
</evidence>
<proteinExistence type="predicted"/>